<evidence type="ECO:0000313" key="2">
    <source>
        <dbReference type="EMBL" id="KXJ86599.1"/>
    </source>
</evidence>
<feature type="domain" description="Heterokaryon incompatibility" evidence="1">
    <location>
        <begin position="22"/>
        <end position="117"/>
    </location>
</feature>
<keyword evidence="3" id="KW-1185">Reference proteome</keyword>
<dbReference type="AlphaFoldDB" id="A0A136IPF7"/>
<gene>
    <name evidence="2" type="ORF">Micbo1qcDRAFT_110501</name>
</gene>
<evidence type="ECO:0000259" key="1">
    <source>
        <dbReference type="Pfam" id="PF06985"/>
    </source>
</evidence>
<dbReference type="STRING" id="196109.A0A136IPF7"/>
<feature type="non-terminal residue" evidence="2">
    <location>
        <position position="251"/>
    </location>
</feature>
<dbReference type="PANTHER" id="PTHR10622:SF10">
    <property type="entry name" value="HET DOMAIN-CONTAINING PROTEIN"/>
    <property type="match status" value="1"/>
</dbReference>
<organism evidence="2 3">
    <name type="scientific">Microdochium bolleyi</name>
    <dbReference type="NCBI Taxonomy" id="196109"/>
    <lineage>
        <taxon>Eukaryota</taxon>
        <taxon>Fungi</taxon>
        <taxon>Dikarya</taxon>
        <taxon>Ascomycota</taxon>
        <taxon>Pezizomycotina</taxon>
        <taxon>Sordariomycetes</taxon>
        <taxon>Xylariomycetidae</taxon>
        <taxon>Xylariales</taxon>
        <taxon>Microdochiaceae</taxon>
        <taxon>Microdochium</taxon>
    </lineage>
</organism>
<dbReference type="EMBL" id="KQ964267">
    <property type="protein sequence ID" value="KXJ86599.1"/>
    <property type="molecule type" value="Genomic_DNA"/>
</dbReference>
<dbReference type="InParanoid" id="A0A136IPF7"/>
<dbReference type="InterPro" id="IPR010730">
    <property type="entry name" value="HET"/>
</dbReference>
<protein>
    <submittedName>
        <fullName evidence="2">Heterokaryon incompatibility protein-domain-containing protein</fullName>
    </submittedName>
</protein>
<dbReference type="Proteomes" id="UP000070501">
    <property type="component" value="Unassembled WGS sequence"/>
</dbReference>
<evidence type="ECO:0000313" key="3">
    <source>
        <dbReference type="Proteomes" id="UP000070501"/>
    </source>
</evidence>
<dbReference type="OrthoDB" id="20872at2759"/>
<accession>A0A136IPF7</accession>
<name>A0A136IPF7_9PEZI</name>
<proteinExistence type="predicted"/>
<dbReference type="PANTHER" id="PTHR10622">
    <property type="entry name" value="HET DOMAIN-CONTAINING PROTEIN"/>
    <property type="match status" value="1"/>
</dbReference>
<sequence>MRLINVDTLRLEEYLGHLAPSYAILSHTWGTGEVSLQAFEAAYEQPESPTHSLPGFEKIVRACLQSRALGLQYCWVDTCCIDKTSSAELSEAINSMFRWYEEANVCIVVLEDYIHDSRPDGVSGGPPIDLCRWFTRGWTLQELIANENVRFYDAHWTYIASKAHMVHKLSLITGVDPEVLTSASRAFRRPVACRLSWASRRRTSRIEDEAYCLLGILDVNMPLIYGEGGNAFTRLQQEVLQKHDDPSLFAW</sequence>
<dbReference type="Pfam" id="PF06985">
    <property type="entry name" value="HET"/>
    <property type="match status" value="1"/>
</dbReference>
<reference evidence="3" key="1">
    <citation type="submission" date="2016-02" db="EMBL/GenBank/DDBJ databases">
        <title>Draft genome sequence of Microdochium bolleyi, a fungal endophyte of beachgrass.</title>
        <authorList>
            <consortium name="DOE Joint Genome Institute"/>
            <person name="David A.S."/>
            <person name="May G."/>
            <person name="Haridas S."/>
            <person name="Lim J."/>
            <person name="Wang M."/>
            <person name="Labutti K."/>
            <person name="Lipzen A."/>
            <person name="Barry K."/>
            <person name="Grigoriev I.V."/>
        </authorList>
    </citation>
    <scope>NUCLEOTIDE SEQUENCE [LARGE SCALE GENOMIC DNA]</scope>
    <source>
        <strain evidence="3">J235TASD1</strain>
    </source>
</reference>